<reference evidence="10" key="1">
    <citation type="submission" date="2021-06" db="EMBL/GenBank/DDBJ databases">
        <authorList>
            <person name="Criscuolo A."/>
        </authorList>
    </citation>
    <scope>NUCLEOTIDE SEQUENCE</scope>
    <source>
        <strain evidence="10">CIP111803</strain>
    </source>
</reference>
<comment type="catalytic activity">
    <reaction evidence="6">
        <text>L-homocysteine + H2O = 2-oxobutanoate + hydrogen sulfide + NH4(+) + H(+)</text>
        <dbReference type="Rhea" id="RHEA:14501"/>
        <dbReference type="ChEBI" id="CHEBI:15377"/>
        <dbReference type="ChEBI" id="CHEBI:15378"/>
        <dbReference type="ChEBI" id="CHEBI:16763"/>
        <dbReference type="ChEBI" id="CHEBI:28938"/>
        <dbReference type="ChEBI" id="CHEBI:29919"/>
        <dbReference type="ChEBI" id="CHEBI:58199"/>
        <dbReference type="EC" id="4.4.1.2"/>
    </reaction>
    <physiologicalReaction direction="left-to-right" evidence="6">
        <dbReference type="Rhea" id="RHEA:14502"/>
    </physiologicalReaction>
</comment>
<comment type="cofactor">
    <cofactor evidence="1 8">
        <name>pyridoxal 5'-phosphate</name>
        <dbReference type="ChEBI" id="CHEBI:597326"/>
    </cofactor>
</comment>
<gene>
    <name evidence="10" type="primary">metC</name>
    <name evidence="10" type="ORF">LEUCIP111803_02140</name>
</gene>
<dbReference type="FunFam" id="3.40.640.10:FF:000046">
    <property type="entry name" value="Cystathionine gamma-lyase"/>
    <property type="match status" value="1"/>
</dbReference>
<dbReference type="GO" id="GO:0030170">
    <property type="term" value="F:pyridoxal phosphate binding"/>
    <property type="evidence" value="ECO:0007669"/>
    <property type="project" value="InterPro"/>
</dbReference>
<evidence type="ECO:0000256" key="8">
    <source>
        <dbReference type="RuleBase" id="RU362118"/>
    </source>
</evidence>
<dbReference type="PANTHER" id="PTHR11808:SF15">
    <property type="entry name" value="CYSTATHIONINE GAMMA-LYASE"/>
    <property type="match status" value="1"/>
</dbReference>
<comment type="similarity">
    <text evidence="2 8">Belongs to the trans-sulfuration enzymes family.</text>
</comment>
<dbReference type="EMBL" id="CAJVAP010000029">
    <property type="protein sequence ID" value="CAG7617804.1"/>
    <property type="molecule type" value="Genomic_DNA"/>
</dbReference>
<dbReference type="PIRSF" id="PIRSF001434">
    <property type="entry name" value="CGS"/>
    <property type="match status" value="1"/>
</dbReference>
<evidence type="ECO:0000313" key="10">
    <source>
        <dbReference type="EMBL" id="CAG7617804.1"/>
    </source>
</evidence>
<feature type="region of interest" description="Disordered" evidence="9">
    <location>
        <begin position="1"/>
        <end position="46"/>
    </location>
</feature>
<organism evidence="10 11">
    <name type="scientific">Leucobacter soli</name>
    <dbReference type="NCBI Taxonomy" id="2812850"/>
    <lineage>
        <taxon>Bacteria</taxon>
        <taxon>Bacillati</taxon>
        <taxon>Actinomycetota</taxon>
        <taxon>Actinomycetes</taxon>
        <taxon>Micrococcales</taxon>
        <taxon>Microbacteriaceae</taxon>
        <taxon>Leucobacter</taxon>
    </lineage>
</organism>
<dbReference type="InterPro" id="IPR000277">
    <property type="entry name" value="Cys/Met-Metab_PyrdxlP-dep_enz"/>
</dbReference>
<evidence type="ECO:0000313" key="11">
    <source>
        <dbReference type="Proteomes" id="UP000693892"/>
    </source>
</evidence>
<accession>A0A916K2P8</accession>
<comment type="catalytic activity">
    <reaction evidence="7">
        <text>L-methionine + H2O = methanethiol + 2-oxobutanoate + NH4(+)</text>
        <dbReference type="Rhea" id="RHEA:23800"/>
        <dbReference type="ChEBI" id="CHEBI:15377"/>
        <dbReference type="ChEBI" id="CHEBI:16007"/>
        <dbReference type="ChEBI" id="CHEBI:16763"/>
        <dbReference type="ChEBI" id="CHEBI:28938"/>
        <dbReference type="ChEBI" id="CHEBI:57844"/>
        <dbReference type="EC" id="4.4.1.11"/>
    </reaction>
    <physiologicalReaction direction="left-to-right" evidence="7">
        <dbReference type="Rhea" id="RHEA:23801"/>
    </physiologicalReaction>
</comment>
<feature type="compositionally biased region" description="Pro residues" evidence="9">
    <location>
        <begin position="21"/>
        <end position="30"/>
    </location>
</feature>
<dbReference type="AlphaFoldDB" id="A0A916K2P8"/>
<feature type="compositionally biased region" description="Polar residues" evidence="9">
    <location>
        <begin position="1"/>
        <end position="10"/>
    </location>
</feature>
<dbReference type="PROSITE" id="PS00868">
    <property type="entry name" value="CYS_MET_METAB_PP"/>
    <property type="match status" value="1"/>
</dbReference>
<sequence>MHQHTGTLHPSTAVVALGRPDPSPDAPLNPPISLSSTFVGSGSPQPGERMYARMSNPTWDGLEEAIASLEGCDVPALAYASRMAAVAAVLSLVPVGGVAAVPAASYNGTIGLARRLAAEGRFELREIDPTDVPATLDLLRGADLVWLESPTNPLLEVLDLPALIAGARSAGALVAVDNTFSTPLRQRPLAVGADLVVHSATKFIAGHSDVLLGAVVARDAELRAQLLAQRTLHGSVAGPFEAWLALRGLRTLALRLDRAEASAGELALRLAAAPGVTRVRYPGLPSDPFHALAAAQLDGFGALVSIELGTASRADAFVGALRLVTPATSLGGVESLAERRRRQPSEPVQVPESLVRLSIGIEHVEDLWADLAQALAAAS</sequence>
<dbReference type="RefSeq" id="WP_218116075.1">
    <property type="nucleotide sequence ID" value="NZ_CAJVAP010000029.1"/>
</dbReference>
<evidence type="ECO:0000256" key="2">
    <source>
        <dbReference type="ARBA" id="ARBA00009077"/>
    </source>
</evidence>
<dbReference type="GO" id="GO:0005737">
    <property type="term" value="C:cytoplasm"/>
    <property type="evidence" value="ECO:0007669"/>
    <property type="project" value="TreeGrafter"/>
</dbReference>
<protein>
    <recommendedName>
        <fullName evidence="4">homocysteine desulfhydrase</fullName>
        <ecNumber evidence="4">4.4.1.2</ecNumber>
    </recommendedName>
    <alternativeName>
        <fullName evidence="5">Homocysteine desulfhydrase</fullName>
    </alternativeName>
</protein>
<proteinExistence type="inferred from homology"/>
<dbReference type="Proteomes" id="UP000693892">
    <property type="component" value="Unassembled WGS sequence"/>
</dbReference>
<dbReference type="InterPro" id="IPR054542">
    <property type="entry name" value="Cys_met_metab_PP"/>
</dbReference>
<evidence type="ECO:0000256" key="5">
    <source>
        <dbReference type="ARBA" id="ARBA00047199"/>
    </source>
</evidence>
<dbReference type="EC" id="4.4.1.2" evidence="4"/>
<dbReference type="GO" id="GO:0047982">
    <property type="term" value="F:homocysteine desulfhydrase activity"/>
    <property type="evidence" value="ECO:0007669"/>
    <property type="project" value="UniProtKB-EC"/>
</dbReference>
<evidence type="ECO:0000256" key="9">
    <source>
        <dbReference type="SAM" id="MobiDB-lite"/>
    </source>
</evidence>
<dbReference type="PANTHER" id="PTHR11808">
    <property type="entry name" value="TRANS-SULFURATION ENZYME FAMILY MEMBER"/>
    <property type="match status" value="1"/>
</dbReference>
<keyword evidence="3 8" id="KW-0663">Pyridoxal phosphate</keyword>
<dbReference type="GO" id="GO:0019343">
    <property type="term" value="P:cysteine biosynthetic process via cystathionine"/>
    <property type="evidence" value="ECO:0007669"/>
    <property type="project" value="TreeGrafter"/>
</dbReference>
<evidence type="ECO:0000256" key="7">
    <source>
        <dbReference type="ARBA" id="ARBA00052699"/>
    </source>
</evidence>
<keyword evidence="10" id="KW-0456">Lyase</keyword>
<dbReference type="GO" id="GO:0018826">
    <property type="term" value="F:methionine gamma-lyase activity"/>
    <property type="evidence" value="ECO:0007669"/>
    <property type="project" value="UniProtKB-EC"/>
</dbReference>
<evidence type="ECO:0000256" key="3">
    <source>
        <dbReference type="ARBA" id="ARBA00022898"/>
    </source>
</evidence>
<dbReference type="GO" id="GO:0019346">
    <property type="term" value="P:transsulfuration"/>
    <property type="evidence" value="ECO:0007669"/>
    <property type="project" value="InterPro"/>
</dbReference>
<evidence type="ECO:0000256" key="6">
    <source>
        <dbReference type="ARBA" id="ARBA00048780"/>
    </source>
</evidence>
<evidence type="ECO:0000256" key="1">
    <source>
        <dbReference type="ARBA" id="ARBA00001933"/>
    </source>
</evidence>
<dbReference type="Pfam" id="PF01053">
    <property type="entry name" value="Cys_Met_Meta_PP"/>
    <property type="match status" value="1"/>
</dbReference>
<comment type="caution">
    <text evidence="10">The sequence shown here is derived from an EMBL/GenBank/DDBJ whole genome shotgun (WGS) entry which is preliminary data.</text>
</comment>
<dbReference type="GO" id="GO:0004123">
    <property type="term" value="F:cystathionine gamma-lyase activity"/>
    <property type="evidence" value="ECO:0007669"/>
    <property type="project" value="TreeGrafter"/>
</dbReference>
<keyword evidence="11" id="KW-1185">Reference proteome</keyword>
<name>A0A916K2P8_9MICO</name>
<evidence type="ECO:0000256" key="4">
    <source>
        <dbReference type="ARBA" id="ARBA00047175"/>
    </source>
</evidence>
<feature type="compositionally biased region" description="Polar residues" evidence="9">
    <location>
        <begin position="32"/>
        <end position="44"/>
    </location>
</feature>